<keyword evidence="1" id="KW-0805">Transcription regulation</keyword>
<dbReference type="Pfam" id="PF00581">
    <property type="entry name" value="Rhodanese"/>
    <property type="match status" value="1"/>
</dbReference>
<dbReference type="InterPro" id="IPR036390">
    <property type="entry name" value="WH_DNA-bd_sf"/>
</dbReference>
<gene>
    <name evidence="6" type="ORF">LEP1GSC195_0277</name>
</gene>
<accession>R9A658</accession>
<keyword evidence="7" id="KW-1185">Reference proteome</keyword>
<name>R9A658_9LEPT</name>
<evidence type="ECO:0000313" key="6">
    <source>
        <dbReference type="EMBL" id="EOQ97676.1"/>
    </source>
</evidence>
<dbReference type="InterPro" id="IPR036388">
    <property type="entry name" value="WH-like_DNA-bd_sf"/>
</dbReference>
<evidence type="ECO:0000259" key="5">
    <source>
        <dbReference type="PROSITE" id="PS50987"/>
    </source>
</evidence>
<feature type="domain" description="Rhodanese" evidence="4">
    <location>
        <begin position="124"/>
        <end position="207"/>
    </location>
</feature>
<dbReference type="RefSeq" id="WP_015680369.1">
    <property type="nucleotide sequence ID" value="NZ_AOGZ02000013.1"/>
</dbReference>
<dbReference type="EMBL" id="AOGZ02000013">
    <property type="protein sequence ID" value="EOQ97676.1"/>
    <property type="molecule type" value="Genomic_DNA"/>
</dbReference>
<dbReference type="Gene3D" id="1.10.10.10">
    <property type="entry name" value="Winged helix-like DNA-binding domain superfamily/Winged helix DNA-binding domain"/>
    <property type="match status" value="1"/>
</dbReference>
<feature type="domain" description="HTH arsR-type" evidence="5">
    <location>
        <begin position="1"/>
        <end position="96"/>
    </location>
</feature>
<dbReference type="PRINTS" id="PR00778">
    <property type="entry name" value="HTHARSR"/>
</dbReference>
<dbReference type="Gene3D" id="3.40.250.10">
    <property type="entry name" value="Rhodanese-like domain"/>
    <property type="match status" value="1"/>
</dbReference>
<dbReference type="GO" id="GO:0003700">
    <property type="term" value="F:DNA-binding transcription factor activity"/>
    <property type="evidence" value="ECO:0007669"/>
    <property type="project" value="InterPro"/>
</dbReference>
<reference evidence="6" key="1">
    <citation type="submission" date="2013-04" db="EMBL/GenBank/DDBJ databases">
        <authorList>
            <person name="Harkins D.M."/>
            <person name="Durkin A.S."/>
            <person name="Brinkac L.M."/>
            <person name="Haft D.H."/>
            <person name="Selengut J.D."/>
            <person name="Sanka R."/>
            <person name="DePew J."/>
            <person name="Purushe J."/>
            <person name="Galloway R.L."/>
            <person name="Vinetz J.M."/>
            <person name="Sutton G.G."/>
            <person name="Nierman W.C."/>
            <person name="Fouts D.E."/>
        </authorList>
    </citation>
    <scope>NUCLEOTIDE SEQUENCE [LARGE SCALE GENOMIC DNA]</scope>
    <source>
        <strain evidence="6">CDC</strain>
    </source>
</reference>
<evidence type="ECO:0000256" key="3">
    <source>
        <dbReference type="ARBA" id="ARBA00023163"/>
    </source>
</evidence>
<dbReference type="InterPro" id="IPR051011">
    <property type="entry name" value="Metal_resp_trans_reg"/>
</dbReference>
<dbReference type="CDD" id="cd00158">
    <property type="entry name" value="RHOD"/>
    <property type="match status" value="1"/>
</dbReference>
<dbReference type="PANTHER" id="PTHR43132">
    <property type="entry name" value="ARSENICAL RESISTANCE OPERON REPRESSOR ARSR-RELATED"/>
    <property type="match status" value="1"/>
</dbReference>
<dbReference type="InterPro" id="IPR001845">
    <property type="entry name" value="HTH_ArsR_DNA-bd_dom"/>
</dbReference>
<sequence>MSSLETIPRMSEVANMLGNESRLILLQLLSEGEKSVEILSEQSGIPVANTSQHLQALKKTNMVTTRREGKRILYRLESGPIKELFLALEKFAVFSKAQGHALLTGITPISKNNLTVSELQKKIKKGGNILIDVRSKEEYKKGHLPEAVNIPYSELTTHKFPKNKEVIVYCRGPLCLLSVNAVNLLKSREVNVSRFAPGYSGWIANEV</sequence>
<dbReference type="CDD" id="cd00090">
    <property type="entry name" value="HTH_ARSR"/>
    <property type="match status" value="1"/>
</dbReference>
<protein>
    <submittedName>
        <fullName evidence="6">Rhodanese-like protein</fullName>
    </submittedName>
</protein>
<dbReference type="PANTHER" id="PTHR43132:SF8">
    <property type="entry name" value="HTH-TYPE TRANSCRIPTIONAL REGULATOR KMTR"/>
    <property type="match status" value="1"/>
</dbReference>
<evidence type="ECO:0000256" key="1">
    <source>
        <dbReference type="ARBA" id="ARBA00023015"/>
    </source>
</evidence>
<organism evidence="6 7">
    <name type="scientific">Leptospira wolbachii serovar Codice str. CDC</name>
    <dbReference type="NCBI Taxonomy" id="1218599"/>
    <lineage>
        <taxon>Bacteria</taxon>
        <taxon>Pseudomonadati</taxon>
        <taxon>Spirochaetota</taxon>
        <taxon>Spirochaetia</taxon>
        <taxon>Leptospirales</taxon>
        <taxon>Leptospiraceae</taxon>
        <taxon>Leptospira</taxon>
    </lineage>
</organism>
<dbReference type="STRING" id="1218599.LEP1GSC195_0277"/>
<comment type="caution">
    <text evidence="6">The sequence shown here is derived from an EMBL/GenBank/DDBJ whole genome shotgun (WGS) entry which is preliminary data.</text>
</comment>
<keyword evidence="3" id="KW-0804">Transcription</keyword>
<dbReference type="SUPFAM" id="SSF52821">
    <property type="entry name" value="Rhodanese/Cell cycle control phosphatase"/>
    <property type="match status" value="1"/>
</dbReference>
<dbReference type="NCBIfam" id="NF033788">
    <property type="entry name" value="HTH_metalloreg"/>
    <property type="match status" value="1"/>
</dbReference>
<evidence type="ECO:0000259" key="4">
    <source>
        <dbReference type="PROSITE" id="PS50206"/>
    </source>
</evidence>
<evidence type="ECO:0000313" key="7">
    <source>
        <dbReference type="Proteomes" id="UP000013984"/>
    </source>
</evidence>
<dbReference type="SMART" id="SM00418">
    <property type="entry name" value="HTH_ARSR"/>
    <property type="match status" value="1"/>
</dbReference>
<dbReference type="PROSITE" id="PS50987">
    <property type="entry name" value="HTH_ARSR_2"/>
    <property type="match status" value="1"/>
</dbReference>
<dbReference type="Proteomes" id="UP000013984">
    <property type="component" value="Unassembled WGS sequence"/>
</dbReference>
<dbReference type="SMART" id="SM00450">
    <property type="entry name" value="RHOD"/>
    <property type="match status" value="1"/>
</dbReference>
<dbReference type="Pfam" id="PF01022">
    <property type="entry name" value="HTH_5"/>
    <property type="match status" value="1"/>
</dbReference>
<dbReference type="GO" id="GO:0003677">
    <property type="term" value="F:DNA binding"/>
    <property type="evidence" value="ECO:0007669"/>
    <property type="project" value="UniProtKB-KW"/>
</dbReference>
<evidence type="ECO:0000256" key="2">
    <source>
        <dbReference type="ARBA" id="ARBA00023125"/>
    </source>
</evidence>
<dbReference type="SUPFAM" id="SSF46785">
    <property type="entry name" value="Winged helix' DNA-binding domain"/>
    <property type="match status" value="1"/>
</dbReference>
<keyword evidence="2" id="KW-0238">DNA-binding</keyword>
<dbReference type="InterPro" id="IPR036873">
    <property type="entry name" value="Rhodanese-like_dom_sf"/>
</dbReference>
<proteinExistence type="predicted"/>
<dbReference type="PROSITE" id="PS50206">
    <property type="entry name" value="RHODANESE_3"/>
    <property type="match status" value="1"/>
</dbReference>
<dbReference type="AlphaFoldDB" id="R9A658"/>
<dbReference type="InterPro" id="IPR001763">
    <property type="entry name" value="Rhodanese-like_dom"/>
</dbReference>
<dbReference type="InterPro" id="IPR011991">
    <property type="entry name" value="ArsR-like_HTH"/>
</dbReference>